<dbReference type="InterPro" id="IPR007138">
    <property type="entry name" value="ABM_dom"/>
</dbReference>
<dbReference type="Gene3D" id="3.30.70.100">
    <property type="match status" value="1"/>
</dbReference>
<gene>
    <name evidence="2" type="ORF">TR51_17635</name>
</gene>
<dbReference type="Pfam" id="PF03992">
    <property type="entry name" value="ABM"/>
    <property type="match status" value="1"/>
</dbReference>
<organism evidence="2 3">
    <name type="scientific">Kitasatospora griseola</name>
    <name type="common">Streptomyces griseolosporeus</name>
    <dbReference type="NCBI Taxonomy" id="2064"/>
    <lineage>
        <taxon>Bacteria</taxon>
        <taxon>Bacillati</taxon>
        <taxon>Actinomycetota</taxon>
        <taxon>Actinomycetes</taxon>
        <taxon>Kitasatosporales</taxon>
        <taxon>Streptomycetaceae</taxon>
        <taxon>Kitasatospora</taxon>
    </lineage>
</organism>
<dbReference type="STRING" id="2064.TR51_17635"/>
<dbReference type="PROSITE" id="PS51725">
    <property type="entry name" value="ABM"/>
    <property type="match status" value="1"/>
</dbReference>
<comment type="caution">
    <text evidence="2">The sequence shown here is derived from an EMBL/GenBank/DDBJ whole genome shotgun (WGS) entry which is preliminary data.</text>
</comment>
<protein>
    <recommendedName>
        <fullName evidence="1">ABM domain-containing protein</fullName>
    </recommendedName>
</protein>
<feature type="domain" description="ABM" evidence="1">
    <location>
        <begin position="11"/>
        <end position="97"/>
    </location>
</feature>
<dbReference type="SUPFAM" id="SSF54909">
    <property type="entry name" value="Dimeric alpha+beta barrel"/>
    <property type="match status" value="1"/>
</dbReference>
<dbReference type="AlphaFoldDB" id="A0A0D0PU85"/>
<reference evidence="2 3" key="1">
    <citation type="submission" date="2015-02" db="EMBL/GenBank/DDBJ databases">
        <title>Draft genome sequence of Kitasatospora griseola MF730-N6, a bafilomycin, terpentecin and satosporin producer.</title>
        <authorList>
            <person name="Arens J.C."/>
            <person name="Haltli B."/>
            <person name="Kerr R.G."/>
        </authorList>
    </citation>
    <scope>NUCLEOTIDE SEQUENCE [LARGE SCALE GENOMIC DNA]</scope>
    <source>
        <strain evidence="2 3">MF730-N6</strain>
    </source>
</reference>
<dbReference type="InterPro" id="IPR011008">
    <property type="entry name" value="Dimeric_a/b-barrel"/>
</dbReference>
<name>A0A0D0PU85_KITGR</name>
<evidence type="ECO:0000259" key="1">
    <source>
        <dbReference type="PROSITE" id="PS51725"/>
    </source>
</evidence>
<dbReference type="PATRIC" id="fig|2064.6.peg.3783"/>
<keyword evidence="3" id="KW-1185">Reference proteome</keyword>
<dbReference type="Proteomes" id="UP000032066">
    <property type="component" value="Unassembled WGS sequence"/>
</dbReference>
<evidence type="ECO:0000313" key="2">
    <source>
        <dbReference type="EMBL" id="KIQ66099.1"/>
    </source>
</evidence>
<sequence length="109" mass="12159">MLAALDTLGPVALYGFLTPKDGHREQLLDLLAELVEPSRSRPGSLVYRLHEQEDGRIFLYELWANREDLAAHHATQVLKDVLERLPEHLAGAPEVYEGQLYGEPAGSRG</sequence>
<evidence type="ECO:0000313" key="3">
    <source>
        <dbReference type="Proteomes" id="UP000032066"/>
    </source>
</evidence>
<proteinExistence type="predicted"/>
<accession>A0A0D0PU85</accession>
<dbReference type="EMBL" id="JXZB01000002">
    <property type="protein sequence ID" value="KIQ66099.1"/>
    <property type="molecule type" value="Genomic_DNA"/>
</dbReference>